<evidence type="ECO:0000256" key="2">
    <source>
        <dbReference type="ARBA" id="ARBA00022741"/>
    </source>
</evidence>
<dbReference type="InterPro" id="IPR000719">
    <property type="entry name" value="Prot_kinase_dom"/>
</dbReference>
<feature type="region of interest" description="Disordered" evidence="6">
    <location>
        <begin position="86"/>
        <end position="109"/>
    </location>
</feature>
<proteinExistence type="inferred from homology"/>
<evidence type="ECO:0000256" key="1">
    <source>
        <dbReference type="ARBA" id="ARBA00022679"/>
    </source>
</evidence>
<feature type="domain" description="Protein kinase" evidence="8">
    <location>
        <begin position="172"/>
        <end position="485"/>
    </location>
</feature>
<feature type="compositionally biased region" description="Low complexity" evidence="6">
    <location>
        <begin position="495"/>
        <end position="515"/>
    </location>
</feature>
<dbReference type="PROSITE" id="PS50011">
    <property type="entry name" value="PROTEIN_KINASE_DOM"/>
    <property type="match status" value="1"/>
</dbReference>
<dbReference type="Proteomes" id="UP001498771">
    <property type="component" value="Unassembled WGS sequence"/>
</dbReference>
<keyword evidence="7" id="KW-0472">Membrane</keyword>
<feature type="compositionally biased region" description="Low complexity" evidence="6">
    <location>
        <begin position="148"/>
        <end position="157"/>
    </location>
</feature>
<evidence type="ECO:0000256" key="6">
    <source>
        <dbReference type="SAM" id="MobiDB-lite"/>
    </source>
</evidence>
<evidence type="ECO:0000259" key="8">
    <source>
        <dbReference type="PROSITE" id="PS50011"/>
    </source>
</evidence>
<keyword evidence="2" id="KW-0547">Nucleotide-binding</keyword>
<dbReference type="PROSITE" id="PS00108">
    <property type="entry name" value="PROTEIN_KINASE_ST"/>
    <property type="match status" value="1"/>
</dbReference>
<sequence length="654" mass="72682">MSVIRYNQNQSVVLQDPVRGAVVVYDADSRQLKLHRDLSLNSSLDAATPTHDLSDHHHHHGPCPYCGRGATPPLAEQPGSVPVNNQNRRFFGQQPLPSSPDRYSRSGLNGAGLRGRTFVDANYFRLLQDASTDRASREPSEPLDSHTSPSPSSDRIGISSSAYSEGYFERFFVTERELGRGGRGAVYLVEHVLDGVSLGRFACKKIPVGDDHKWLERVLREVDLLRITHANLVNYNHVWLENAQLTSFGPKVPCIFILQEYCDGGTLEEYVNNRSGIKRNDLDVEELKKRARMRSKHKREPPAQPRSFLSLEEIGSFFIDITSGLNHLHQNGFVHRDLKPSNCLLDLDSTFPKVLVSDFGEGQREGAKRDATGATGTVGFCAPETLIPDAHSGELPQFSFKTDMFSLGMILYFLCFSQLPYQHEFESDFDALRSEVIQWNGFDRSKVLHLRSDLPTEIYDLLSQLLSPDPDQRPTAESLLDLIGVNIERGRKRSSGSVGQSSISSAPTSATRSSSVTDSISGLFSLWRSQVSHEPPESSNMSLMPHTSHLSYDNDDPGGSDYEDISPSTSTTALERHRSASIGSSELAVVKTESGALSESALQYPSPVVTRAWHARYLSWLMSYVVVGLVASFITYYAMKRQAIGEHPADIIFY</sequence>
<keyword evidence="1" id="KW-0808">Transferase</keyword>
<dbReference type="PANTHER" id="PTHR11042">
    <property type="entry name" value="EUKARYOTIC TRANSLATION INITIATION FACTOR 2-ALPHA KINASE EIF2-ALPHA KINASE -RELATED"/>
    <property type="match status" value="1"/>
</dbReference>
<feature type="compositionally biased region" description="Acidic residues" evidence="6">
    <location>
        <begin position="553"/>
        <end position="564"/>
    </location>
</feature>
<accession>A0ABR1F7Q6</accession>
<organism evidence="9 10">
    <name type="scientific">Myxozyma melibiosi</name>
    <dbReference type="NCBI Taxonomy" id="54550"/>
    <lineage>
        <taxon>Eukaryota</taxon>
        <taxon>Fungi</taxon>
        <taxon>Dikarya</taxon>
        <taxon>Ascomycota</taxon>
        <taxon>Saccharomycotina</taxon>
        <taxon>Lipomycetes</taxon>
        <taxon>Lipomycetales</taxon>
        <taxon>Lipomycetaceae</taxon>
        <taxon>Myxozyma</taxon>
    </lineage>
</organism>
<dbReference type="SUPFAM" id="SSF56112">
    <property type="entry name" value="Protein kinase-like (PK-like)"/>
    <property type="match status" value="1"/>
</dbReference>
<evidence type="ECO:0000313" key="9">
    <source>
        <dbReference type="EMBL" id="KAK7205870.1"/>
    </source>
</evidence>
<gene>
    <name evidence="9" type="ORF">BZA70DRAFT_277283</name>
</gene>
<feature type="transmembrane region" description="Helical" evidence="7">
    <location>
        <begin position="617"/>
        <end position="638"/>
    </location>
</feature>
<feature type="region of interest" description="Disordered" evidence="6">
    <location>
        <begin position="491"/>
        <end position="515"/>
    </location>
</feature>
<dbReference type="EMBL" id="JBBJBU010000004">
    <property type="protein sequence ID" value="KAK7205870.1"/>
    <property type="molecule type" value="Genomic_DNA"/>
</dbReference>
<evidence type="ECO:0000256" key="5">
    <source>
        <dbReference type="ARBA" id="ARBA00037982"/>
    </source>
</evidence>
<evidence type="ECO:0000256" key="7">
    <source>
        <dbReference type="SAM" id="Phobius"/>
    </source>
</evidence>
<comment type="similarity">
    <text evidence="5">Belongs to the protein kinase superfamily. Ser/Thr protein kinase family. GCN2 subfamily.</text>
</comment>
<dbReference type="InterPro" id="IPR011009">
    <property type="entry name" value="Kinase-like_dom_sf"/>
</dbReference>
<dbReference type="RefSeq" id="XP_064768903.1">
    <property type="nucleotide sequence ID" value="XM_064912425.1"/>
</dbReference>
<name>A0ABR1F7Q6_9ASCO</name>
<keyword evidence="10" id="KW-1185">Reference proteome</keyword>
<feature type="compositionally biased region" description="Basic and acidic residues" evidence="6">
    <location>
        <begin position="131"/>
        <end position="144"/>
    </location>
</feature>
<protein>
    <submittedName>
        <fullName evidence="9">Kinase-like domain-containing protein</fullName>
    </submittedName>
</protein>
<evidence type="ECO:0000256" key="3">
    <source>
        <dbReference type="ARBA" id="ARBA00022777"/>
    </source>
</evidence>
<comment type="caution">
    <text evidence="9">The sequence shown here is derived from an EMBL/GenBank/DDBJ whole genome shotgun (WGS) entry which is preliminary data.</text>
</comment>
<evidence type="ECO:0000256" key="4">
    <source>
        <dbReference type="ARBA" id="ARBA00022840"/>
    </source>
</evidence>
<evidence type="ECO:0000313" key="10">
    <source>
        <dbReference type="Proteomes" id="UP001498771"/>
    </source>
</evidence>
<feature type="region of interest" description="Disordered" evidence="6">
    <location>
        <begin position="131"/>
        <end position="157"/>
    </location>
</feature>
<dbReference type="PANTHER" id="PTHR11042:SF138">
    <property type="entry name" value="SERINE_THREONINE-PROTEIN KINASE IKS1-RELATED"/>
    <property type="match status" value="1"/>
</dbReference>
<dbReference type="InterPro" id="IPR008271">
    <property type="entry name" value="Ser/Thr_kinase_AS"/>
</dbReference>
<keyword evidence="4" id="KW-0067">ATP-binding</keyword>
<keyword evidence="3" id="KW-0418">Kinase</keyword>
<dbReference type="Pfam" id="PF00069">
    <property type="entry name" value="Pkinase"/>
    <property type="match status" value="1"/>
</dbReference>
<dbReference type="Gene3D" id="3.30.200.20">
    <property type="entry name" value="Phosphorylase Kinase, domain 1"/>
    <property type="match status" value="1"/>
</dbReference>
<dbReference type="InterPro" id="IPR050339">
    <property type="entry name" value="CC_SR_Kinase"/>
</dbReference>
<dbReference type="SMART" id="SM00220">
    <property type="entry name" value="S_TKc"/>
    <property type="match status" value="1"/>
</dbReference>
<dbReference type="GeneID" id="90037937"/>
<feature type="region of interest" description="Disordered" evidence="6">
    <location>
        <begin position="535"/>
        <end position="577"/>
    </location>
</feature>
<keyword evidence="7" id="KW-1133">Transmembrane helix</keyword>
<dbReference type="Gene3D" id="1.10.510.10">
    <property type="entry name" value="Transferase(Phosphotransferase) domain 1"/>
    <property type="match status" value="1"/>
</dbReference>
<reference evidence="9 10" key="1">
    <citation type="submission" date="2024-03" db="EMBL/GenBank/DDBJ databases">
        <title>Genome-scale model development and genomic sequencing of the oleaginous clade Lipomyces.</title>
        <authorList>
            <consortium name="Lawrence Berkeley National Laboratory"/>
            <person name="Czajka J.J."/>
            <person name="Han Y."/>
            <person name="Kim J."/>
            <person name="Mondo S.J."/>
            <person name="Hofstad B.A."/>
            <person name="Robles A."/>
            <person name="Haridas S."/>
            <person name="Riley R."/>
            <person name="LaButti K."/>
            <person name="Pangilinan J."/>
            <person name="Andreopoulos W."/>
            <person name="Lipzen A."/>
            <person name="Yan J."/>
            <person name="Wang M."/>
            <person name="Ng V."/>
            <person name="Grigoriev I.V."/>
            <person name="Spatafora J.W."/>
            <person name="Magnuson J.K."/>
            <person name="Baker S.E."/>
            <person name="Pomraning K.R."/>
        </authorList>
    </citation>
    <scope>NUCLEOTIDE SEQUENCE [LARGE SCALE GENOMIC DNA]</scope>
    <source>
        <strain evidence="9 10">Phaff 52-87</strain>
    </source>
</reference>
<keyword evidence="7" id="KW-0812">Transmembrane</keyword>